<feature type="domain" description="Helicase ATP-binding" evidence="2">
    <location>
        <begin position="1"/>
        <end position="170"/>
    </location>
</feature>
<evidence type="ECO:0000256" key="1">
    <source>
        <dbReference type="SAM" id="SignalP"/>
    </source>
</evidence>
<organism evidence="3 4">
    <name type="scientific">Saccoglossus kowalevskii</name>
    <name type="common">Acorn worm</name>
    <dbReference type="NCBI Taxonomy" id="10224"/>
    <lineage>
        <taxon>Eukaryota</taxon>
        <taxon>Metazoa</taxon>
        <taxon>Hemichordata</taxon>
        <taxon>Enteropneusta</taxon>
        <taxon>Harrimaniidae</taxon>
        <taxon>Saccoglossus</taxon>
    </lineage>
</organism>
<dbReference type="InterPro" id="IPR050496">
    <property type="entry name" value="SNF2_RAD54_helicase_repair"/>
</dbReference>
<dbReference type="InterPro" id="IPR038718">
    <property type="entry name" value="SNF2-like_sf"/>
</dbReference>
<dbReference type="SMART" id="SM00487">
    <property type="entry name" value="DEXDc"/>
    <property type="match status" value="1"/>
</dbReference>
<dbReference type="InterPro" id="IPR027417">
    <property type="entry name" value="P-loop_NTPase"/>
</dbReference>
<feature type="chain" id="PRO_5045080137" evidence="1">
    <location>
        <begin position="23"/>
        <end position="385"/>
    </location>
</feature>
<reference evidence="4" key="1">
    <citation type="submission" date="2025-08" db="UniProtKB">
        <authorList>
            <consortium name="RefSeq"/>
        </authorList>
    </citation>
    <scope>IDENTIFICATION</scope>
    <source>
        <tissue evidence="4">Testes</tissue>
    </source>
</reference>
<evidence type="ECO:0000259" key="2">
    <source>
        <dbReference type="PROSITE" id="PS51192"/>
    </source>
</evidence>
<dbReference type="Proteomes" id="UP000694865">
    <property type="component" value="Unplaced"/>
</dbReference>
<keyword evidence="3" id="KW-1185">Reference proteome</keyword>
<evidence type="ECO:0000313" key="3">
    <source>
        <dbReference type="Proteomes" id="UP000694865"/>
    </source>
</evidence>
<dbReference type="Pfam" id="PF00176">
    <property type="entry name" value="SNF2-rel_dom"/>
    <property type="match status" value="1"/>
</dbReference>
<proteinExistence type="predicted"/>
<dbReference type="RefSeq" id="XP_006818472.1">
    <property type="nucleotide sequence ID" value="XM_006818409.1"/>
</dbReference>
<dbReference type="SUPFAM" id="SSF52540">
    <property type="entry name" value="P-loop containing nucleoside triphosphate hydrolases"/>
    <property type="match status" value="2"/>
</dbReference>
<feature type="non-terminal residue" evidence="4">
    <location>
        <position position="385"/>
    </location>
</feature>
<evidence type="ECO:0000313" key="4">
    <source>
        <dbReference type="RefSeq" id="XP_006818472.1"/>
    </source>
</evidence>
<protein>
    <submittedName>
        <fullName evidence="4">DNA repair and recombination protein RAD26-like</fullName>
    </submittedName>
</protein>
<feature type="signal peptide" evidence="1">
    <location>
        <begin position="1"/>
        <end position="22"/>
    </location>
</feature>
<dbReference type="PANTHER" id="PTHR45629">
    <property type="entry name" value="SNF2/RAD54 FAMILY MEMBER"/>
    <property type="match status" value="1"/>
</dbReference>
<dbReference type="PANTHER" id="PTHR45629:SF7">
    <property type="entry name" value="DNA EXCISION REPAIR PROTEIN ERCC-6-RELATED"/>
    <property type="match status" value="1"/>
</dbReference>
<dbReference type="GeneID" id="102809133"/>
<dbReference type="PROSITE" id="PS51192">
    <property type="entry name" value="HELICASE_ATP_BIND_1"/>
    <property type="match status" value="1"/>
</dbReference>
<dbReference type="InterPro" id="IPR000330">
    <property type="entry name" value="SNF2_N"/>
</dbReference>
<dbReference type="Gene3D" id="3.40.50.300">
    <property type="entry name" value="P-loop containing nucleotide triphosphate hydrolases"/>
    <property type="match status" value="1"/>
</dbReference>
<sequence length="385" mass="44511">MGLGKTIQVIGLICAILGKTGTREDCQRKMPKFLQKDIEKDDSGLKSVFLIATPKTVLYNWLDEFKTWSYCNVEKYHGKDREATLIKAMKGKLDVILTTHETLRVSVDDLNRVNWSAVFVDEVHKIKEPMAKVTQAFKTLRTKRRYGLTGTILQNNMLELWCVLDWANPGCLGAYVDFDAEFQNTIVRGQRFDASKRELADARKKSNKFSKLRDKWMIRRTKKLIADQLPKKDEKVVFCNLSDFQTTVYKEVLASDDVQLILRQKEDCDCGRFRTRGRCCYKTNADGVEIKSLTFTYKAFLTKVANHVALLIPHEDQSANQVKIAKKICERAFKKYPQFVHLTQSAAFTTLTNTMYCGKMKILEKLLHRFREEGSKILLFSYYTK</sequence>
<keyword evidence="1" id="KW-0732">Signal</keyword>
<accession>A0ABM0MEN1</accession>
<name>A0ABM0MEN1_SACKO</name>
<gene>
    <name evidence="4" type="primary">LOC102809133</name>
</gene>
<dbReference type="InterPro" id="IPR014001">
    <property type="entry name" value="Helicase_ATP-bd"/>
</dbReference>
<dbReference type="Gene3D" id="3.40.50.10810">
    <property type="entry name" value="Tandem AAA-ATPase domain"/>
    <property type="match status" value="1"/>
</dbReference>